<gene>
    <name evidence="1" type="ORF">G7Y29_09320</name>
</gene>
<dbReference type="RefSeq" id="WP_165002307.1">
    <property type="nucleotide sequence ID" value="NZ_CP064955.1"/>
</dbReference>
<name>A0A7T0KNF0_9CORY</name>
<evidence type="ECO:0000313" key="1">
    <source>
        <dbReference type="EMBL" id="QPK83028.1"/>
    </source>
</evidence>
<organism evidence="1 2">
    <name type="scientific">Corynebacterium qintianiae</name>
    <dbReference type="NCBI Taxonomy" id="2709392"/>
    <lineage>
        <taxon>Bacteria</taxon>
        <taxon>Bacillati</taxon>
        <taxon>Actinomycetota</taxon>
        <taxon>Actinomycetes</taxon>
        <taxon>Mycobacteriales</taxon>
        <taxon>Corynebacteriaceae</taxon>
        <taxon>Corynebacterium</taxon>
    </lineage>
</organism>
<dbReference type="AlphaFoldDB" id="A0A7T0KNF0"/>
<keyword evidence="2" id="KW-1185">Reference proteome</keyword>
<dbReference type="KEGG" id="cqn:G7Y29_09320"/>
<reference evidence="1 2" key="1">
    <citation type="submission" date="2020-11" db="EMBL/GenBank/DDBJ databases">
        <title>Corynebacterium sp. MC1420.</title>
        <authorList>
            <person name="Zhou J."/>
        </authorList>
    </citation>
    <scope>NUCLEOTIDE SEQUENCE [LARGE SCALE GENOMIC DNA]</scope>
    <source>
        <strain evidence="1 2">MC1420</strain>
    </source>
</reference>
<dbReference type="EMBL" id="CP064955">
    <property type="protein sequence ID" value="QPK83028.1"/>
    <property type="molecule type" value="Genomic_DNA"/>
</dbReference>
<evidence type="ECO:0000313" key="2">
    <source>
        <dbReference type="Proteomes" id="UP000594586"/>
    </source>
</evidence>
<proteinExistence type="predicted"/>
<accession>A0A7T0KNF0</accession>
<dbReference type="Proteomes" id="UP000594586">
    <property type="component" value="Chromosome"/>
</dbReference>
<sequence>MDFEIIQLHLNNFVNTWKGWQLVLEGAIHLNDLSSTFESDSAAAPSSVLSSVLEGTSEARATSSLSSN</sequence>
<protein>
    <submittedName>
        <fullName evidence="1">Uncharacterized protein</fullName>
    </submittedName>
</protein>